<organism evidence="1">
    <name type="scientific">Arundo donax</name>
    <name type="common">Giant reed</name>
    <name type="synonym">Donax arundinaceus</name>
    <dbReference type="NCBI Taxonomy" id="35708"/>
    <lineage>
        <taxon>Eukaryota</taxon>
        <taxon>Viridiplantae</taxon>
        <taxon>Streptophyta</taxon>
        <taxon>Embryophyta</taxon>
        <taxon>Tracheophyta</taxon>
        <taxon>Spermatophyta</taxon>
        <taxon>Magnoliopsida</taxon>
        <taxon>Liliopsida</taxon>
        <taxon>Poales</taxon>
        <taxon>Poaceae</taxon>
        <taxon>PACMAD clade</taxon>
        <taxon>Arundinoideae</taxon>
        <taxon>Arundineae</taxon>
        <taxon>Arundo</taxon>
    </lineage>
</organism>
<sequence>MFLLFQQLKPHLQKLEVEEVEGVLGSIVPCHLLFTFQPRLRLDLHRGHAVR</sequence>
<name>A0A0A9C4T3_ARUDO</name>
<protein>
    <submittedName>
        <fullName evidence="1">Uncharacterized protein</fullName>
    </submittedName>
</protein>
<proteinExistence type="predicted"/>
<accession>A0A0A9C4T3</accession>
<reference evidence="1" key="2">
    <citation type="journal article" date="2015" name="Data Brief">
        <title>Shoot transcriptome of the giant reed, Arundo donax.</title>
        <authorList>
            <person name="Barrero R.A."/>
            <person name="Guerrero F.D."/>
            <person name="Moolhuijzen P."/>
            <person name="Goolsby J.A."/>
            <person name="Tidwell J."/>
            <person name="Bellgard S.E."/>
            <person name="Bellgard M.I."/>
        </authorList>
    </citation>
    <scope>NUCLEOTIDE SEQUENCE</scope>
    <source>
        <tissue evidence="1">Shoot tissue taken approximately 20 cm above the soil surface</tissue>
    </source>
</reference>
<dbReference type="EMBL" id="GBRH01229485">
    <property type="protein sequence ID" value="JAD68410.1"/>
    <property type="molecule type" value="Transcribed_RNA"/>
</dbReference>
<reference evidence="1" key="1">
    <citation type="submission" date="2014-09" db="EMBL/GenBank/DDBJ databases">
        <authorList>
            <person name="Magalhaes I.L.F."/>
            <person name="Oliveira U."/>
            <person name="Santos F.R."/>
            <person name="Vidigal T.H.D.A."/>
            <person name="Brescovit A.D."/>
            <person name="Santos A.J."/>
        </authorList>
    </citation>
    <scope>NUCLEOTIDE SEQUENCE</scope>
    <source>
        <tissue evidence="1">Shoot tissue taken approximately 20 cm above the soil surface</tissue>
    </source>
</reference>
<evidence type="ECO:0000313" key="1">
    <source>
        <dbReference type="EMBL" id="JAD68410.1"/>
    </source>
</evidence>
<dbReference type="AlphaFoldDB" id="A0A0A9C4T3"/>